<feature type="region of interest" description="Disordered" evidence="1">
    <location>
        <begin position="109"/>
        <end position="154"/>
    </location>
</feature>
<feature type="compositionally biased region" description="Pro residues" evidence="1">
    <location>
        <begin position="117"/>
        <end position="145"/>
    </location>
</feature>
<keyword evidence="3" id="KW-1185">Reference proteome</keyword>
<dbReference type="OrthoDB" id="4350229at2"/>
<evidence type="ECO:0000313" key="2">
    <source>
        <dbReference type="EMBL" id="TJZ50105.1"/>
    </source>
</evidence>
<dbReference type="RefSeq" id="WP_136741929.1">
    <property type="nucleotide sequence ID" value="NZ_SUMB01000008.1"/>
</dbReference>
<name>A0A4U0N8I3_9ACTN</name>
<accession>A0A4U0N8I3</accession>
<dbReference type="Proteomes" id="UP000308697">
    <property type="component" value="Unassembled WGS sequence"/>
</dbReference>
<protein>
    <submittedName>
        <fullName evidence="2">MarR family transcriptional regulator</fullName>
    </submittedName>
</protein>
<comment type="caution">
    <text evidence="2">The sequence shown here is derived from an EMBL/GenBank/DDBJ whole genome shotgun (WGS) entry which is preliminary data.</text>
</comment>
<reference evidence="2 3" key="1">
    <citation type="submission" date="2019-04" db="EMBL/GenBank/DDBJ databases">
        <title>Streptomyces piniterrae sp. nov., a heliquinomycin-producing actinomycete isolated from rhizosphere soil of Pinus yunnanensis.</title>
        <authorList>
            <person name="Zhuang X."/>
            <person name="Zhao J."/>
        </authorList>
    </citation>
    <scope>NUCLEOTIDE SEQUENCE [LARGE SCALE GENOMIC DNA]</scope>
    <source>
        <strain evidence="3">jys28</strain>
    </source>
</reference>
<dbReference type="EMBL" id="SUMB01000008">
    <property type="protein sequence ID" value="TJZ50105.1"/>
    <property type="molecule type" value="Genomic_DNA"/>
</dbReference>
<evidence type="ECO:0000256" key="1">
    <source>
        <dbReference type="SAM" id="MobiDB-lite"/>
    </source>
</evidence>
<dbReference type="AlphaFoldDB" id="A0A4U0N8I3"/>
<evidence type="ECO:0000313" key="3">
    <source>
        <dbReference type="Proteomes" id="UP000308697"/>
    </source>
</evidence>
<gene>
    <name evidence="2" type="ORF">FCH28_22550</name>
</gene>
<proteinExistence type="predicted"/>
<sequence>MARPGYGKRTVTDTASTGDCVDVFFSHLPAREAYLAGVIDALPEGAAMSIKTLADAQPYYGQQAVATALRTLSTTGHLRRVRSAPADGNKLVTHTFFSRTPRPDAWWSTYLNQAPTPANPPTEPPTLPTPPPARPPKPPRSPSQPRPHSRPHSHSRAYATLAALGQVDDRVTLSAAECAALEPLASQWLARGATADHLTRSLTAGLPSEVASPGAFIRTRLTSKLPPEPSHAPKTERKPTPVRRWLVECTNCGVPGRPEALPAGLCTPCRGETPPQRTGPLTPTEVHARATHLRTAAGLS</sequence>
<organism evidence="2 3">
    <name type="scientific">Streptomyces piniterrae</name>
    <dbReference type="NCBI Taxonomy" id="2571125"/>
    <lineage>
        <taxon>Bacteria</taxon>
        <taxon>Bacillati</taxon>
        <taxon>Actinomycetota</taxon>
        <taxon>Actinomycetes</taxon>
        <taxon>Kitasatosporales</taxon>
        <taxon>Streptomycetaceae</taxon>
        <taxon>Streptomyces</taxon>
    </lineage>
</organism>